<accession>A0ABP7MLN2</accession>
<dbReference type="RefSeq" id="WP_344819825.1">
    <property type="nucleotide sequence ID" value="NZ_BAABCP010000001.1"/>
</dbReference>
<sequence length="161" mass="18128">MEDAVTRLRATGADVILVTPMLPRRAASAIYAKRFSAYASALAGTARRTGAILIDADLHPALGDRAHWAEDLVHLSSRGHRFLAYRAGEALGVPHAEALGLLDEALHDEEHITRRAWWRRHALPWVWRRLRGRTAGDGRTAKHDDWVYVARNDAQDRTRVR</sequence>
<protein>
    <recommendedName>
        <fullName evidence="3">SGNH hydrolase-type esterase domain-containing protein</fullName>
    </recommendedName>
</protein>
<keyword evidence="2" id="KW-1185">Reference proteome</keyword>
<organism evidence="1 2">
    <name type="scientific">Microbacterium soli</name>
    <dbReference type="NCBI Taxonomy" id="446075"/>
    <lineage>
        <taxon>Bacteria</taxon>
        <taxon>Bacillati</taxon>
        <taxon>Actinomycetota</taxon>
        <taxon>Actinomycetes</taxon>
        <taxon>Micrococcales</taxon>
        <taxon>Microbacteriaceae</taxon>
        <taxon>Microbacterium</taxon>
    </lineage>
</organism>
<dbReference type="Proteomes" id="UP001501591">
    <property type="component" value="Unassembled WGS sequence"/>
</dbReference>
<proteinExistence type="predicted"/>
<name>A0ABP7MLN2_9MICO</name>
<dbReference type="EMBL" id="BAABCP010000001">
    <property type="protein sequence ID" value="GAA3925764.1"/>
    <property type="molecule type" value="Genomic_DNA"/>
</dbReference>
<evidence type="ECO:0000313" key="2">
    <source>
        <dbReference type="Proteomes" id="UP001501591"/>
    </source>
</evidence>
<dbReference type="InterPro" id="IPR036514">
    <property type="entry name" value="SGNH_hydro_sf"/>
</dbReference>
<evidence type="ECO:0000313" key="1">
    <source>
        <dbReference type="EMBL" id="GAA3925764.1"/>
    </source>
</evidence>
<evidence type="ECO:0008006" key="3">
    <source>
        <dbReference type="Google" id="ProtNLM"/>
    </source>
</evidence>
<dbReference type="Gene3D" id="3.40.50.1110">
    <property type="entry name" value="SGNH hydrolase"/>
    <property type="match status" value="1"/>
</dbReference>
<reference evidence="2" key="1">
    <citation type="journal article" date="2019" name="Int. J. Syst. Evol. Microbiol.">
        <title>The Global Catalogue of Microorganisms (GCM) 10K type strain sequencing project: providing services to taxonomists for standard genome sequencing and annotation.</title>
        <authorList>
            <consortium name="The Broad Institute Genomics Platform"/>
            <consortium name="The Broad Institute Genome Sequencing Center for Infectious Disease"/>
            <person name="Wu L."/>
            <person name="Ma J."/>
        </authorList>
    </citation>
    <scope>NUCLEOTIDE SEQUENCE [LARGE SCALE GENOMIC DNA]</scope>
    <source>
        <strain evidence="2">JCM 17024</strain>
    </source>
</reference>
<dbReference type="SUPFAM" id="SSF52266">
    <property type="entry name" value="SGNH hydrolase"/>
    <property type="match status" value="1"/>
</dbReference>
<gene>
    <name evidence="1" type="ORF">GCM10022383_01180</name>
</gene>
<comment type="caution">
    <text evidence="1">The sequence shown here is derived from an EMBL/GenBank/DDBJ whole genome shotgun (WGS) entry which is preliminary data.</text>
</comment>